<name>A0AAE0YBN5_9GAST</name>
<feature type="transmembrane region" description="Helical" evidence="1">
    <location>
        <begin position="23"/>
        <end position="44"/>
    </location>
</feature>
<dbReference type="AlphaFoldDB" id="A0AAE0YBN5"/>
<evidence type="ECO:0000313" key="2">
    <source>
        <dbReference type="EMBL" id="KAK3740118.1"/>
    </source>
</evidence>
<keyword evidence="3" id="KW-1185">Reference proteome</keyword>
<accession>A0AAE0YBN5</accession>
<organism evidence="2 3">
    <name type="scientific">Elysia crispata</name>
    <name type="common">lettuce slug</name>
    <dbReference type="NCBI Taxonomy" id="231223"/>
    <lineage>
        <taxon>Eukaryota</taxon>
        <taxon>Metazoa</taxon>
        <taxon>Spiralia</taxon>
        <taxon>Lophotrochozoa</taxon>
        <taxon>Mollusca</taxon>
        <taxon>Gastropoda</taxon>
        <taxon>Heterobranchia</taxon>
        <taxon>Euthyneura</taxon>
        <taxon>Panpulmonata</taxon>
        <taxon>Sacoglossa</taxon>
        <taxon>Placobranchoidea</taxon>
        <taxon>Plakobranchidae</taxon>
        <taxon>Elysia</taxon>
    </lineage>
</organism>
<dbReference type="EMBL" id="JAWDGP010006486">
    <property type="protein sequence ID" value="KAK3740118.1"/>
    <property type="molecule type" value="Genomic_DNA"/>
</dbReference>
<gene>
    <name evidence="2" type="ORF">RRG08_005118</name>
</gene>
<proteinExistence type="predicted"/>
<sequence length="75" mass="8143">MVASSLIRKCHCTPECVRSSQPVSVVAVLLIPWLSSTVATALIFSLHNFPKESCPPTVTFRDLKSGASDFPLPQE</sequence>
<keyword evidence="1" id="KW-0472">Membrane</keyword>
<evidence type="ECO:0000256" key="1">
    <source>
        <dbReference type="SAM" id="Phobius"/>
    </source>
</evidence>
<protein>
    <submittedName>
        <fullName evidence="2">Uncharacterized protein</fullName>
    </submittedName>
</protein>
<keyword evidence="1" id="KW-0812">Transmembrane</keyword>
<keyword evidence="1" id="KW-1133">Transmembrane helix</keyword>
<dbReference type="Proteomes" id="UP001283361">
    <property type="component" value="Unassembled WGS sequence"/>
</dbReference>
<evidence type="ECO:0000313" key="3">
    <source>
        <dbReference type="Proteomes" id="UP001283361"/>
    </source>
</evidence>
<comment type="caution">
    <text evidence="2">The sequence shown here is derived from an EMBL/GenBank/DDBJ whole genome shotgun (WGS) entry which is preliminary data.</text>
</comment>
<reference evidence="2" key="1">
    <citation type="journal article" date="2023" name="G3 (Bethesda)">
        <title>A reference genome for the long-term kleptoplast-retaining sea slug Elysia crispata morphotype clarki.</title>
        <authorList>
            <person name="Eastman K.E."/>
            <person name="Pendleton A.L."/>
            <person name="Shaikh M.A."/>
            <person name="Suttiyut T."/>
            <person name="Ogas R."/>
            <person name="Tomko P."/>
            <person name="Gavelis G."/>
            <person name="Widhalm J.R."/>
            <person name="Wisecaver J.H."/>
        </authorList>
    </citation>
    <scope>NUCLEOTIDE SEQUENCE</scope>
    <source>
        <strain evidence="2">ECLA1</strain>
    </source>
</reference>